<organism evidence="1 2">
    <name type="scientific">Streptomyces roseoviridis</name>
    <dbReference type="NCBI Taxonomy" id="67361"/>
    <lineage>
        <taxon>Bacteria</taxon>
        <taxon>Bacillati</taxon>
        <taxon>Actinomycetota</taxon>
        <taxon>Actinomycetes</taxon>
        <taxon>Kitasatosporales</taxon>
        <taxon>Streptomycetaceae</taxon>
        <taxon>Streptomyces</taxon>
    </lineage>
</organism>
<dbReference type="RefSeq" id="WP_345492647.1">
    <property type="nucleotide sequence ID" value="NZ_JBHMCT010000020.1"/>
</dbReference>
<comment type="caution">
    <text evidence="1">The sequence shown here is derived from an EMBL/GenBank/DDBJ whole genome shotgun (WGS) entry which is preliminary data.</text>
</comment>
<name>A0ABV5QZJ4_9ACTN</name>
<accession>A0ABV5QZJ4</accession>
<dbReference type="EMBL" id="JBHMCT010000020">
    <property type="protein sequence ID" value="MFB9558233.1"/>
    <property type="molecule type" value="Genomic_DNA"/>
</dbReference>
<gene>
    <name evidence="1" type="ORF">ACFFTP_29110</name>
</gene>
<protein>
    <submittedName>
        <fullName evidence="1">Uncharacterized protein</fullName>
    </submittedName>
</protein>
<keyword evidence="2" id="KW-1185">Reference proteome</keyword>
<sequence>MSSRRILRLLRRKSAVGKDVRQTVTGPSSIRRNSAGKSAAWSLLMSLVRLRWISSRQRSNRSPAAKSSLRNTVPIATALSVSRGARPAGA</sequence>
<evidence type="ECO:0000313" key="2">
    <source>
        <dbReference type="Proteomes" id="UP001589716"/>
    </source>
</evidence>
<reference evidence="1 2" key="1">
    <citation type="submission" date="2024-09" db="EMBL/GenBank/DDBJ databases">
        <authorList>
            <person name="Sun Q."/>
            <person name="Mori K."/>
        </authorList>
    </citation>
    <scope>NUCLEOTIDE SEQUENCE [LARGE SCALE GENOMIC DNA]</scope>
    <source>
        <strain evidence="1 2">JCM 4414</strain>
    </source>
</reference>
<evidence type="ECO:0000313" key="1">
    <source>
        <dbReference type="EMBL" id="MFB9558233.1"/>
    </source>
</evidence>
<proteinExistence type="predicted"/>
<dbReference type="Proteomes" id="UP001589716">
    <property type="component" value="Unassembled WGS sequence"/>
</dbReference>